<dbReference type="SMART" id="SM00256">
    <property type="entry name" value="FBOX"/>
    <property type="match status" value="1"/>
</dbReference>
<dbReference type="PROSITE" id="PS50181">
    <property type="entry name" value="FBOX"/>
    <property type="match status" value="1"/>
</dbReference>
<accession>A0A2P6Q3X4</accession>
<dbReference type="InterPro" id="IPR036047">
    <property type="entry name" value="F-box-like_dom_sf"/>
</dbReference>
<reference evidence="2 3" key="1">
    <citation type="journal article" date="2018" name="Nat. Genet.">
        <title>The Rosa genome provides new insights in the design of modern roses.</title>
        <authorList>
            <person name="Bendahmane M."/>
        </authorList>
    </citation>
    <scope>NUCLEOTIDE SEQUENCE [LARGE SCALE GENOMIC DNA]</scope>
    <source>
        <strain evidence="3">cv. Old Blush</strain>
    </source>
</reference>
<dbReference type="SUPFAM" id="SSF81383">
    <property type="entry name" value="F-box domain"/>
    <property type="match status" value="1"/>
</dbReference>
<feature type="domain" description="F-box" evidence="1">
    <location>
        <begin position="1"/>
        <end position="45"/>
    </location>
</feature>
<evidence type="ECO:0000313" key="3">
    <source>
        <dbReference type="Proteomes" id="UP000238479"/>
    </source>
</evidence>
<dbReference type="PANTHER" id="PTHR31672">
    <property type="entry name" value="BNACNNG10540D PROTEIN"/>
    <property type="match status" value="1"/>
</dbReference>
<dbReference type="InterPro" id="IPR001810">
    <property type="entry name" value="F-box_dom"/>
</dbReference>
<organism evidence="2 3">
    <name type="scientific">Rosa chinensis</name>
    <name type="common">China rose</name>
    <dbReference type="NCBI Taxonomy" id="74649"/>
    <lineage>
        <taxon>Eukaryota</taxon>
        <taxon>Viridiplantae</taxon>
        <taxon>Streptophyta</taxon>
        <taxon>Embryophyta</taxon>
        <taxon>Tracheophyta</taxon>
        <taxon>Spermatophyta</taxon>
        <taxon>Magnoliopsida</taxon>
        <taxon>eudicotyledons</taxon>
        <taxon>Gunneridae</taxon>
        <taxon>Pentapetalae</taxon>
        <taxon>rosids</taxon>
        <taxon>fabids</taxon>
        <taxon>Rosales</taxon>
        <taxon>Rosaceae</taxon>
        <taxon>Rosoideae</taxon>
        <taxon>Rosoideae incertae sedis</taxon>
        <taxon>Rosa</taxon>
    </lineage>
</organism>
<evidence type="ECO:0000313" key="2">
    <source>
        <dbReference type="EMBL" id="PRQ28854.1"/>
    </source>
</evidence>
<dbReference type="Gramene" id="PRQ28854">
    <property type="protein sequence ID" value="PRQ28854"/>
    <property type="gene ID" value="RchiOBHm_Chr5g0007501"/>
</dbReference>
<dbReference type="EMBL" id="PDCK01000043">
    <property type="protein sequence ID" value="PRQ28854.1"/>
    <property type="molecule type" value="Genomic_DNA"/>
</dbReference>
<gene>
    <name evidence="2" type="ORF">RchiOBHm_Chr5g0007501</name>
</gene>
<dbReference type="OrthoDB" id="1924677at2759"/>
<protein>
    <submittedName>
        <fullName evidence="2">Putative F-box domain-containing protein</fullName>
    </submittedName>
</protein>
<evidence type="ECO:0000259" key="1">
    <source>
        <dbReference type="PROSITE" id="PS50181"/>
    </source>
</evidence>
<proteinExistence type="predicted"/>
<dbReference type="Proteomes" id="UP000238479">
    <property type="component" value="Chromosome 5"/>
</dbReference>
<dbReference type="InterPro" id="IPR050796">
    <property type="entry name" value="SCF_F-box_component"/>
</dbReference>
<keyword evidence="3" id="KW-1185">Reference proteome</keyword>
<dbReference type="AlphaFoldDB" id="A0A2P6Q3X4"/>
<sequence length="202" mass="23264">MADYLPEHVIVQIMERLPIKSLIRFTSVSKRWRFIILSDPNFAKSRFQQTRSRRVLLCHECEYDRMSFPCPDCPEPEFGSRDLETPWSTEDRKVRCPFKKPGDELQSLYSCNGLVCVTLYHRHCMEDLDIYIWNPSTQFFKKLPASPLQVQKSSKVLYAVMVLATCQPPATTKFSSHQTVSNTSSHRTLTFGKGSKSLSAFG</sequence>
<dbReference type="Pfam" id="PF00646">
    <property type="entry name" value="F-box"/>
    <property type="match status" value="1"/>
</dbReference>
<name>A0A2P6Q3X4_ROSCH</name>
<dbReference type="PANTHER" id="PTHR31672:SF13">
    <property type="entry name" value="F-BOX PROTEIN CPR30-LIKE"/>
    <property type="match status" value="1"/>
</dbReference>
<dbReference type="Gene3D" id="1.20.1280.50">
    <property type="match status" value="1"/>
</dbReference>
<comment type="caution">
    <text evidence="2">The sequence shown here is derived from an EMBL/GenBank/DDBJ whole genome shotgun (WGS) entry which is preliminary data.</text>
</comment>